<gene>
    <name evidence="2" type="ORF">MtrunA17_Chr1g0205261</name>
</gene>
<sequence length="65" mass="7634">MTCELSQLHPYPIAFYLHSLLHLSLLLNTTHITIFHQIWISHRLCSLECNLLSNHSIHTLLIQYP</sequence>
<dbReference type="Gramene" id="rna6123">
    <property type="protein sequence ID" value="RHN82007.1"/>
    <property type="gene ID" value="gene6123"/>
</dbReference>
<reference evidence="2" key="2">
    <citation type="journal article" date="2018" name="Nat. Plants">
        <title>Whole-genome landscape of Medicago truncatula symbiotic genes.</title>
        <authorList>
            <person name="Pecrix Y."/>
            <person name="Gamas P."/>
            <person name="Carrere S."/>
        </authorList>
    </citation>
    <scope>NUCLEOTIDE SEQUENCE</scope>
    <source>
        <tissue evidence="2">Leaves</tissue>
    </source>
</reference>
<dbReference type="AlphaFoldDB" id="I3S3G2"/>
<reference evidence="1" key="1">
    <citation type="submission" date="2012-05" db="EMBL/GenBank/DDBJ databases">
        <authorList>
            <person name="Krishnakumar V."/>
            <person name="Cheung F."/>
            <person name="Xiao Y."/>
            <person name="Chan A."/>
            <person name="Moskal W.A."/>
            <person name="Town C.D."/>
        </authorList>
    </citation>
    <scope>NUCLEOTIDE SEQUENCE</scope>
</reference>
<dbReference type="EMBL" id="BT135009">
    <property type="protein sequence ID" value="AFK34804.1"/>
    <property type="molecule type" value="mRNA"/>
</dbReference>
<proteinExistence type="evidence at transcript level"/>
<dbReference type="Proteomes" id="UP000265566">
    <property type="component" value="Chromosome 1"/>
</dbReference>
<protein>
    <submittedName>
        <fullName evidence="1">Uncharacterized protein</fullName>
    </submittedName>
</protein>
<organism evidence="1">
    <name type="scientific">Medicago truncatula</name>
    <name type="common">Barrel medic</name>
    <name type="synonym">Medicago tribuloides</name>
    <dbReference type="NCBI Taxonomy" id="3880"/>
    <lineage>
        <taxon>Eukaryota</taxon>
        <taxon>Viridiplantae</taxon>
        <taxon>Streptophyta</taxon>
        <taxon>Embryophyta</taxon>
        <taxon>Tracheophyta</taxon>
        <taxon>Spermatophyta</taxon>
        <taxon>Magnoliopsida</taxon>
        <taxon>eudicotyledons</taxon>
        <taxon>Gunneridae</taxon>
        <taxon>Pentapetalae</taxon>
        <taxon>rosids</taxon>
        <taxon>fabids</taxon>
        <taxon>Fabales</taxon>
        <taxon>Fabaceae</taxon>
        <taxon>Papilionoideae</taxon>
        <taxon>50 kb inversion clade</taxon>
        <taxon>NPAAA clade</taxon>
        <taxon>Hologalegina</taxon>
        <taxon>IRL clade</taxon>
        <taxon>Trifolieae</taxon>
        <taxon>Medicago</taxon>
    </lineage>
</organism>
<dbReference type="EMBL" id="PSQE01000001">
    <property type="protein sequence ID" value="RHN82007.1"/>
    <property type="molecule type" value="Genomic_DNA"/>
</dbReference>
<accession>I3S3G2</accession>
<evidence type="ECO:0000313" key="1">
    <source>
        <dbReference type="EMBL" id="AFK34804.1"/>
    </source>
</evidence>
<name>I3S3G2_MEDTR</name>
<evidence type="ECO:0000313" key="2">
    <source>
        <dbReference type="EMBL" id="RHN82007.1"/>
    </source>
</evidence>